<proteinExistence type="predicted"/>
<sequence>MSEISTILGRGTVVETRIRVIYREKTEFSTAILDAFPIDEGAIPRYFLTPNETSRQPLQSICNVNRRNNSIANPTVDEKCRKHPNKERYAFAKKSSLNKKISYDLATPMEVVPDENLSVEKQLPAMAKQPASVVVETIPTLPTMVKFTPMDDVQDPNTSNESELNITTEETVNENAEIKLSQLAHTLSTAQSSSTTDESIWNFKPNLITYFTLVSQMELHDGWIWSFNQAKNAILCIYTDPLSNGRNLFDSDKCSSFTSISRYSINTQVYRTLSYKNLP</sequence>
<dbReference type="Proteomes" id="UP001234178">
    <property type="component" value="Unassembled WGS sequence"/>
</dbReference>
<reference evidence="1 2" key="1">
    <citation type="journal article" date="2023" name="Nucleic Acids Res.">
        <title>The hologenome of Daphnia magna reveals possible DNA methylation and microbiome-mediated evolution of the host genome.</title>
        <authorList>
            <person name="Chaturvedi A."/>
            <person name="Li X."/>
            <person name="Dhandapani V."/>
            <person name="Marshall H."/>
            <person name="Kissane S."/>
            <person name="Cuenca-Cambronero M."/>
            <person name="Asole G."/>
            <person name="Calvet F."/>
            <person name="Ruiz-Romero M."/>
            <person name="Marangio P."/>
            <person name="Guigo R."/>
            <person name="Rago D."/>
            <person name="Mirbahai L."/>
            <person name="Eastwood N."/>
            <person name="Colbourne J.K."/>
            <person name="Zhou J."/>
            <person name="Mallon E."/>
            <person name="Orsini L."/>
        </authorList>
    </citation>
    <scope>NUCLEOTIDE SEQUENCE [LARGE SCALE GENOMIC DNA]</scope>
    <source>
        <strain evidence="1">LRV0_1</strain>
    </source>
</reference>
<name>A0ABQ9ZKL2_9CRUS</name>
<keyword evidence="2" id="KW-1185">Reference proteome</keyword>
<evidence type="ECO:0000313" key="1">
    <source>
        <dbReference type="EMBL" id="KAK4013458.1"/>
    </source>
</evidence>
<gene>
    <name evidence="1" type="ORF">OUZ56_026013</name>
</gene>
<evidence type="ECO:0000313" key="2">
    <source>
        <dbReference type="Proteomes" id="UP001234178"/>
    </source>
</evidence>
<organism evidence="1 2">
    <name type="scientific">Daphnia magna</name>
    <dbReference type="NCBI Taxonomy" id="35525"/>
    <lineage>
        <taxon>Eukaryota</taxon>
        <taxon>Metazoa</taxon>
        <taxon>Ecdysozoa</taxon>
        <taxon>Arthropoda</taxon>
        <taxon>Crustacea</taxon>
        <taxon>Branchiopoda</taxon>
        <taxon>Diplostraca</taxon>
        <taxon>Cladocera</taxon>
        <taxon>Anomopoda</taxon>
        <taxon>Daphniidae</taxon>
        <taxon>Daphnia</taxon>
    </lineage>
</organism>
<protein>
    <submittedName>
        <fullName evidence="1">Uncharacterized protein</fullName>
    </submittedName>
</protein>
<accession>A0ABQ9ZKL2</accession>
<dbReference type="EMBL" id="JAOYFB010000004">
    <property type="protein sequence ID" value="KAK4013458.1"/>
    <property type="molecule type" value="Genomic_DNA"/>
</dbReference>
<comment type="caution">
    <text evidence="1">The sequence shown here is derived from an EMBL/GenBank/DDBJ whole genome shotgun (WGS) entry which is preliminary data.</text>
</comment>